<dbReference type="KEGG" id="otk:C6570_16015"/>
<accession>A0A2S0MI46</accession>
<sequence>MTNNDNDDNQGVVWAILIGVILLAISLAVGMGLYRTSRAAGGADGAVSTSAAVGAPVGAAVGAAPGSPAEMTNAADVPSIRVENGVVKFYFATGSAALANGAAEALGDVVKGVAAGRKAVISGFTDVTGDPAKNEELAKQRAFAVRDALAALGIGEDKVDLRKPEAITATGSNAEARRVEVTLQ</sequence>
<dbReference type="InterPro" id="IPR036737">
    <property type="entry name" value="OmpA-like_sf"/>
</dbReference>
<dbReference type="AlphaFoldDB" id="A0A2S0MI46"/>
<reference evidence="4 5" key="1">
    <citation type="submission" date="2018-03" db="EMBL/GenBank/DDBJ databases">
        <title>Genome sequencing of Ottowia sp.</title>
        <authorList>
            <person name="Kim S.-J."/>
            <person name="Heo J."/>
            <person name="Kwon S.-W."/>
        </authorList>
    </citation>
    <scope>NUCLEOTIDE SEQUENCE [LARGE SCALE GENOMIC DNA]</scope>
    <source>
        <strain evidence="4 5">KADR8-3</strain>
    </source>
</reference>
<dbReference type="RefSeq" id="WP_106704104.1">
    <property type="nucleotide sequence ID" value="NZ_CP027666.1"/>
</dbReference>
<dbReference type="Proteomes" id="UP000239709">
    <property type="component" value="Chromosome"/>
</dbReference>
<dbReference type="SUPFAM" id="SSF103088">
    <property type="entry name" value="OmpA-like"/>
    <property type="match status" value="1"/>
</dbReference>
<dbReference type="PROSITE" id="PS51123">
    <property type="entry name" value="OMPA_2"/>
    <property type="match status" value="1"/>
</dbReference>
<keyword evidence="2" id="KW-1133">Transmembrane helix</keyword>
<dbReference type="GO" id="GO:0016020">
    <property type="term" value="C:membrane"/>
    <property type="evidence" value="ECO:0007669"/>
    <property type="project" value="UniProtKB-UniRule"/>
</dbReference>
<feature type="transmembrane region" description="Helical" evidence="2">
    <location>
        <begin position="12"/>
        <end position="34"/>
    </location>
</feature>
<dbReference type="InterPro" id="IPR006665">
    <property type="entry name" value="OmpA-like"/>
</dbReference>
<keyword evidence="2" id="KW-0812">Transmembrane</keyword>
<protein>
    <recommendedName>
        <fullName evidence="3">OmpA-like domain-containing protein</fullName>
    </recommendedName>
</protein>
<dbReference type="Pfam" id="PF00691">
    <property type="entry name" value="OmpA"/>
    <property type="match status" value="1"/>
</dbReference>
<proteinExistence type="predicted"/>
<dbReference type="EMBL" id="CP027666">
    <property type="protein sequence ID" value="AVO35558.1"/>
    <property type="molecule type" value="Genomic_DNA"/>
</dbReference>
<evidence type="ECO:0000259" key="3">
    <source>
        <dbReference type="PROSITE" id="PS51123"/>
    </source>
</evidence>
<keyword evidence="1 2" id="KW-0472">Membrane</keyword>
<evidence type="ECO:0000313" key="5">
    <source>
        <dbReference type="Proteomes" id="UP000239709"/>
    </source>
</evidence>
<evidence type="ECO:0000313" key="4">
    <source>
        <dbReference type="EMBL" id="AVO35558.1"/>
    </source>
</evidence>
<dbReference type="Gene3D" id="3.30.1330.60">
    <property type="entry name" value="OmpA-like domain"/>
    <property type="match status" value="1"/>
</dbReference>
<organism evidence="4 5">
    <name type="scientific">Ottowia oryzae</name>
    <dbReference type="NCBI Taxonomy" id="2109914"/>
    <lineage>
        <taxon>Bacteria</taxon>
        <taxon>Pseudomonadati</taxon>
        <taxon>Pseudomonadota</taxon>
        <taxon>Betaproteobacteria</taxon>
        <taxon>Burkholderiales</taxon>
        <taxon>Comamonadaceae</taxon>
        <taxon>Ottowia</taxon>
    </lineage>
</organism>
<keyword evidence="5" id="KW-1185">Reference proteome</keyword>
<dbReference type="OrthoDB" id="8526920at2"/>
<evidence type="ECO:0000256" key="1">
    <source>
        <dbReference type="PROSITE-ProRule" id="PRU00473"/>
    </source>
</evidence>
<gene>
    <name evidence="4" type="ORF">C6570_16015</name>
</gene>
<feature type="domain" description="OmpA-like" evidence="3">
    <location>
        <begin position="78"/>
        <end position="184"/>
    </location>
</feature>
<evidence type="ECO:0000256" key="2">
    <source>
        <dbReference type="SAM" id="Phobius"/>
    </source>
</evidence>
<name>A0A2S0MI46_9BURK</name>